<dbReference type="Pfam" id="PF21154">
    <property type="entry name" value="RPN7_PSMD6_C"/>
    <property type="match status" value="1"/>
</dbReference>
<keyword evidence="5" id="KW-1185">Reference proteome</keyword>
<dbReference type="SUPFAM" id="SSF46785">
    <property type="entry name" value="Winged helix' DNA-binding domain"/>
    <property type="match status" value="1"/>
</dbReference>
<gene>
    <name evidence="4" type="primary">RPN7</name>
    <name evidence="4" type="ORF">SNAT2548_LOCUS35245</name>
</gene>
<keyword evidence="1" id="KW-0647">Proteasome</keyword>
<comment type="caution">
    <text evidence="4">The sequence shown here is derived from an EMBL/GenBank/DDBJ whole genome shotgun (WGS) entry which is preliminary data.</text>
</comment>
<dbReference type="EMBL" id="CAJNDS010002854">
    <property type="protein sequence ID" value="CAE7620146.1"/>
    <property type="molecule type" value="Genomic_DNA"/>
</dbReference>
<evidence type="ECO:0000256" key="2">
    <source>
        <dbReference type="SAM" id="Coils"/>
    </source>
</evidence>
<name>A0A812VC66_9DINO</name>
<dbReference type="Proteomes" id="UP000604046">
    <property type="component" value="Unassembled WGS sequence"/>
</dbReference>
<organism evidence="4 5">
    <name type="scientific">Symbiodinium natans</name>
    <dbReference type="NCBI Taxonomy" id="878477"/>
    <lineage>
        <taxon>Eukaryota</taxon>
        <taxon>Sar</taxon>
        <taxon>Alveolata</taxon>
        <taxon>Dinophyceae</taxon>
        <taxon>Suessiales</taxon>
        <taxon>Symbiodiniaceae</taxon>
        <taxon>Symbiodinium</taxon>
    </lineage>
</organism>
<dbReference type="AlphaFoldDB" id="A0A812VC66"/>
<evidence type="ECO:0000256" key="1">
    <source>
        <dbReference type="ARBA" id="ARBA00022942"/>
    </source>
</evidence>
<dbReference type="SMART" id="SM00088">
    <property type="entry name" value="PINT"/>
    <property type="match status" value="1"/>
</dbReference>
<feature type="coiled-coil region" evidence="2">
    <location>
        <begin position="72"/>
        <end position="103"/>
    </location>
</feature>
<sequence>MAERPPEEEKPAETYPIMALAQKRTMLMSEGCPDRERIRAEMLATVREKGMLPYYEKYLCPGVVGPPDEGLKAQLQKQNEEEQAKLEEKIKDAKENLGDIEIRDALLAKATFFNRIGDKDQAIKGYEEAFAKTVGVGAKLDNILTVIRIAFFFDDTALMKKHIDRAKTELGKGGDWERRNKLKVYEGIYLMISRNWKEAAKLFLNVMPTFTATELVEFKDFVFYAVIVAMVSMDRPTVRNQLVSSPEVLSVIKETPNLQEFLESYFYCRYKEFMKSFVPVVDLIRADRYLMRHVKYFMRMMRLNAYRQFLASYRSVKLEAMASEFGVSAHFIDNELSSFISSGKLTCKIDKVAGVVESNESDSRSQVYVEIIKQGDLLLNKMQKLSGVIDM</sequence>
<keyword evidence="2" id="KW-0175">Coiled coil</keyword>
<dbReference type="Gene3D" id="1.25.40.570">
    <property type="match status" value="1"/>
</dbReference>
<dbReference type="FunFam" id="1.25.40.570:FF:000005">
    <property type="entry name" value="26S proteasome regulatory subunit N7"/>
    <property type="match status" value="1"/>
</dbReference>
<dbReference type="PROSITE" id="PS50250">
    <property type="entry name" value="PCI"/>
    <property type="match status" value="1"/>
</dbReference>
<dbReference type="InterPro" id="IPR019585">
    <property type="entry name" value="Rpn7/CSN1"/>
</dbReference>
<dbReference type="InterPro" id="IPR000717">
    <property type="entry name" value="PCI_dom"/>
</dbReference>
<evidence type="ECO:0000313" key="5">
    <source>
        <dbReference type="Proteomes" id="UP000604046"/>
    </source>
</evidence>
<dbReference type="PANTHER" id="PTHR14145:SF1">
    <property type="entry name" value="26S PROTEASOME NON-ATPASE REGULATORY SUBUNIT 6"/>
    <property type="match status" value="1"/>
</dbReference>
<dbReference type="InterPro" id="IPR036390">
    <property type="entry name" value="WH_DNA-bd_sf"/>
</dbReference>
<dbReference type="Pfam" id="PF10602">
    <property type="entry name" value="RPN7"/>
    <property type="match status" value="1"/>
</dbReference>
<dbReference type="PANTHER" id="PTHR14145">
    <property type="entry name" value="26S PROTESOME SUBUNIT 6"/>
    <property type="match status" value="1"/>
</dbReference>
<dbReference type="OrthoDB" id="1452at2759"/>
<dbReference type="GO" id="GO:0000502">
    <property type="term" value="C:proteasome complex"/>
    <property type="evidence" value="ECO:0007669"/>
    <property type="project" value="UniProtKB-KW"/>
</dbReference>
<evidence type="ECO:0000313" key="4">
    <source>
        <dbReference type="EMBL" id="CAE7620146.1"/>
    </source>
</evidence>
<evidence type="ECO:0000259" key="3">
    <source>
        <dbReference type="PROSITE" id="PS50250"/>
    </source>
</evidence>
<dbReference type="InterPro" id="IPR049549">
    <property type="entry name" value="RPN7_PSMD6_C"/>
</dbReference>
<dbReference type="Pfam" id="PF01399">
    <property type="entry name" value="PCI"/>
    <property type="match status" value="1"/>
</dbReference>
<reference evidence="4" key="1">
    <citation type="submission" date="2021-02" db="EMBL/GenBank/DDBJ databases">
        <authorList>
            <person name="Dougan E. K."/>
            <person name="Rhodes N."/>
            <person name="Thang M."/>
            <person name="Chan C."/>
        </authorList>
    </citation>
    <scope>NUCLEOTIDE SEQUENCE</scope>
</reference>
<proteinExistence type="predicted"/>
<dbReference type="InterPro" id="IPR045135">
    <property type="entry name" value="Rpn7_N"/>
</dbReference>
<feature type="domain" description="PCI" evidence="3">
    <location>
        <begin position="195"/>
        <end position="363"/>
    </location>
</feature>
<accession>A0A812VC66</accession>
<dbReference type="GO" id="GO:0043161">
    <property type="term" value="P:proteasome-mediated ubiquitin-dependent protein catabolic process"/>
    <property type="evidence" value="ECO:0007669"/>
    <property type="project" value="TreeGrafter"/>
</dbReference>
<protein>
    <submittedName>
        <fullName evidence="4">RPN7 protein</fullName>
    </submittedName>
</protein>